<proteinExistence type="predicted"/>
<keyword evidence="1" id="KW-1133">Transmembrane helix</keyword>
<name>A0A2P6PGG8_ROSCH</name>
<sequence length="110" mass="12129">MFSALSFPAVSEALIIYSLTLPLPLYCILVRDFMRFPISALSKTLYFSATELKNTFAYSESGMPPLTLSLILFFIMISAILLCLYHFSYFSLLSLLAVGVNSSGGSSFNT</sequence>
<organism evidence="2 3">
    <name type="scientific">Rosa chinensis</name>
    <name type="common">China rose</name>
    <dbReference type="NCBI Taxonomy" id="74649"/>
    <lineage>
        <taxon>Eukaryota</taxon>
        <taxon>Viridiplantae</taxon>
        <taxon>Streptophyta</taxon>
        <taxon>Embryophyta</taxon>
        <taxon>Tracheophyta</taxon>
        <taxon>Spermatophyta</taxon>
        <taxon>Magnoliopsida</taxon>
        <taxon>eudicotyledons</taxon>
        <taxon>Gunneridae</taxon>
        <taxon>Pentapetalae</taxon>
        <taxon>rosids</taxon>
        <taxon>fabids</taxon>
        <taxon>Rosales</taxon>
        <taxon>Rosaceae</taxon>
        <taxon>Rosoideae</taxon>
        <taxon>Rosoideae incertae sedis</taxon>
        <taxon>Rosa</taxon>
    </lineage>
</organism>
<feature type="transmembrane region" description="Helical" evidence="1">
    <location>
        <begin position="6"/>
        <end position="29"/>
    </location>
</feature>
<dbReference type="Proteomes" id="UP000238479">
    <property type="component" value="Chromosome 7"/>
</dbReference>
<evidence type="ECO:0000313" key="2">
    <source>
        <dbReference type="EMBL" id="PRQ21032.1"/>
    </source>
</evidence>
<comment type="caution">
    <text evidence="2">The sequence shown here is derived from an EMBL/GenBank/DDBJ whole genome shotgun (WGS) entry which is preliminary data.</text>
</comment>
<evidence type="ECO:0000313" key="3">
    <source>
        <dbReference type="Proteomes" id="UP000238479"/>
    </source>
</evidence>
<keyword evidence="1" id="KW-0472">Membrane</keyword>
<reference evidence="2 3" key="1">
    <citation type="journal article" date="2018" name="Nat. Genet.">
        <title>The Rosa genome provides new insights in the design of modern roses.</title>
        <authorList>
            <person name="Bendahmane M."/>
        </authorList>
    </citation>
    <scope>NUCLEOTIDE SEQUENCE [LARGE SCALE GENOMIC DNA]</scope>
    <source>
        <strain evidence="3">cv. Old Blush</strain>
    </source>
</reference>
<keyword evidence="1" id="KW-0812">Transmembrane</keyword>
<dbReference type="AlphaFoldDB" id="A0A2P6PGG8"/>
<dbReference type="Gramene" id="PRQ21032">
    <property type="protein sequence ID" value="PRQ21032"/>
    <property type="gene ID" value="RchiOBHm_Chr7g0234701"/>
</dbReference>
<evidence type="ECO:0000256" key="1">
    <source>
        <dbReference type="SAM" id="Phobius"/>
    </source>
</evidence>
<feature type="transmembrane region" description="Helical" evidence="1">
    <location>
        <begin position="66"/>
        <end position="87"/>
    </location>
</feature>
<protein>
    <submittedName>
        <fullName evidence="2">Uncharacterized protein</fullName>
    </submittedName>
</protein>
<dbReference type="EMBL" id="PDCK01000045">
    <property type="protein sequence ID" value="PRQ21032.1"/>
    <property type="molecule type" value="Genomic_DNA"/>
</dbReference>
<accession>A0A2P6PGG8</accession>
<gene>
    <name evidence="2" type="ORF">RchiOBHm_Chr7g0234701</name>
</gene>
<keyword evidence="3" id="KW-1185">Reference proteome</keyword>